<gene>
    <name evidence="2" type="ORF">EJ913_16245</name>
</gene>
<sequence length="326" mass="35012">MTPLHAALTRLPGLAALSADALEPMPLKGVAHDHVRLRGHGLVARVPRWSQMGLDPLAALDHQATAFRRAEPSGHTPRLVALLPPGEGLPMGALLVTEILGRTPRLPSDMPAIARALAALHRLPVPADPAPLPAPADPVAALLAQVERQAAWFAGAALSPDARRLIDAELDAARAAQPAGPHPVTPVGVDTHPGNFLIDADGKAWFTDLEKLQYGHPAMDLAHASLYTSTKWDPAVDTVLTDAEVAAFHAAWVDAVPAALAEAVRPGLKPLRRLTWLRTLSWMARWSREGTALSPGMPEPLRAHMDAHAADILRAERIERVRRDWQ</sequence>
<evidence type="ECO:0000313" key="3">
    <source>
        <dbReference type="Proteomes" id="UP000280346"/>
    </source>
</evidence>
<dbReference type="AlphaFoldDB" id="A0A3S0XLY8"/>
<accession>A0A3S0XLY8</accession>
<dbReference type="EMBL" id="RZIJ01000012">
    <property type="protein sequence ID" value="RUQ69319.1"/>
    <property type="molecule type" value="Genomic_DNA"/>
</dbReference>
<dbReference type="Proteomes" id="UP000280346">
    <property type="component" value="Unassembled WGS sequence"/>
</dbReference>
<keyword evidence="2" id="KW-0808">Transferase</keyword>
<keyword evidence="3" id="KW-1185">Reference proteome</keyword>
<feature type="domain" description="Aminoglycoside phosphotransferase" evidence="1">
    <location>
        <begin position="60"/>
        <end position="243"/>
    </location>
</feature>
<organism evidence="2 3">
    <name type="scientific">Azospirillum doebereinerae</name>
    <dbReference type="NCBI Taxonomy" id="92933"/>
    <lineage>
        <taxon>Bacteria</taxon>
        <taxon>Pseudomonadati</taxon>
        <taxon>Pseudomonadota</taxon>
        <taxon>Alphaproteobacteria</taxon>
        <taxon>Rhodospirillales</taxon>
        <taxon>Azospirillaceae</taxon>
        <taxon>Azospirillum</taxon>
    </lineage>
</organism>
<dbReference type="GO" id="GO:0016740">
    <property type="term" value="F:transferase activity"/>
    <property type="evidence" value="ECO:0007669"/>
    <property type="project" value="UniProtKB-KW"/>
</dbReference>
<dbReference type="SUPFAM" id="SSF56112">
    <property type="entry name" value="Protein kinase-like (PK-like)"/>
    <property type="match status" value="1"/>
</dbReference>
<dbReference type="InterPro" id="IPR011009">
    <property type="entry name" value="Kinase-like_dom_sf"/>
</dbReference>
<proteinExistence type="predicted"/>
<dbReference type="OrthoDB" id="6146956at2"/>
<dbReference type="Pfam" id="PF01636">
    <property type="entry name" value="APH"/>
    <property type="match status" value="1"/>
</dbReference>
<evidence type="ECO:0000313" key="2">
    <source>
        <dbReference type="EMBL" id="RUQ69319.1"/>
    </source>
</evidence>
<reference evidence="2 3" key="1">
    <citation type="submission" date="2018-12" db="EMBL/GenBank/DDBJ databases">
        <authorList>
            <person name="Yang Y."/>
        </authorList>
    </citation>
    <scope>NUCLEOTIDE SEQUENCE [LARGE SCALE GENOMIC DNA]</scope>
    <source>
        <strain evidence="2 3">GSF71</strain>
    </source>
</reference>
<protein>
    <submittedName>
        <fullName evidence="2">Aminoglycoside phosphotransferase</fullName>
    </submittedName>
</protein>
<evidence type="ECO:0000259" key="1">
    <source>
        <dbReference type="Pfam" id="PF01636"/>
    </source>
</evidence>
<name>A0A3S0XLY8_9PROT</name>
<comment type="caution">
    <text evidence="2">The sequence shown here is derived from an EMBL/GenBank/DDBJ whole genome shotgun (WGS) entry which is preliminary data.</text>
</comment>
<dbReference type="Gene3D" id="3.90.1200.10">
    <property type="match status" value="1"/>
</dbReference>
<dbReference type="InterPro" id="IPR002575">
    <property type="entry name" value="Aminoglycoside_PTrfase"/>
</dbReference>
<dbReference type="RefSeq" id="WP_126999700.1">
    <property type="nucleotide sequence ID" value="NZ_JBNPXW010000028.1"/>
</dbReference>